<evidence type="ECO:0000313" key="5">
    <source>
        <dbReference type="Proteomes" id="UP000240322"/>
    </source>
</evidence>
<evidence type="ECO:0000256" key="2">
    <source>
        <dbReference type="ARBA" id="ARBA00022722"/>
    </source>
</evidence>
<dbReference type="InterPro" id="IPR036866">
    <property type="entry name" value="RibonucZ/Hydroxyglut_hydro"/>
</dbReference>
<dbReference type="AlphaFoldDB" id="A0A2R6AZC8"/>
<dbReference type="SMART" id="SM00849">
    <property type="entry name" value="Lactamase_B"/>
    <property type="match status" value="1"/>
</dbReference>
<organism evidence="4 5">
    <name type="scientific">Candidatus Marsarchaeota G2 archaeon OSP_D</name>
    <dbReference type="NCBI Taxonomy" id="1978157"/>
    <lineage>
        <taxon>Archaea</taxon>
        <taxon>Candidatus Marsarchaeota</taxon>
        <taxon>Candidatus Marsarchaeota group 2</taxon>
    </lineage>
</organism>
<reference evidence="4 5" key="1">
    <citation type="submission" date="2017-04" db="EMBL/GenBank/DDBJ databases">
        <title>Novel microbial lineages endemic to geothermal iron-oxide mats fill important gaps in the evolutionary history of Archaea.</title>
        <authorList>
            <person name="Jay Z.J."/>
            <person name="Beam J.P."/>
            <person name="Dlakic M."/>
            <person name="Rusch D.B."/>
            <person name="Kozubal M.A."/>
            <person name="Inskeep W.P."/>
        </authorList>
    </citation>
    <scope>NUCLEOTIDE SEQUENCE [LARGE SCALE GENOMIC DNA]</scope>
    <source>
        <strain evidence="4">OSP_D</strain>
    </source>
</reference>
<sequence>MHPPIEDVSINSKGAILIGSEFAADGPCSERTLFVSHAHSDHIGGLRRRGGSRETLCTPATYDLACHTLGYRPSGVRTVGYSKPVAYGEEILTLYPATHILGSAQALVETRFGSVAYTGDFKQPGTPILGADVLIMEATYGAPIYRREVGDAEVALVETVEKHLHDGPICIYGYTSKVQEALAILRGFIDAEFLLDSACDKVAKIYLKHGFKLPKYNLLDQEKAEGRSVVFKSLSKARERFQGTKILLTGWAPSLVTRVEGGYMIRLSDHADYNQLLNYVEEAKPKVVYTDGWRSSYAKVLAKEIENRLGIKAHPLPR</sequence>
<evidence type="ECO:0000256" key="1">
    <source>
        <dbReference type="ARBA" id="ARBA00001947"/>
    </source>
</evidence>
<protein>
    <recommendedName>
        <fullName evidence="3">Metallo-beta-lactamase domain-containing protein</fullName>
    </recommendedName>
</protein>
<gene>
    <name evidence="4" type="ORF">B9Q03_03245</name>
</gene>
<feature type="domain" description="Metallo-beta-lactamase" evidence="3">
    <location>
        <begin position="4"/>
        <end position="163"/>
    </location>
</feature>
<dbReference type="PANTHER" id="PTHR11203:SF51">
    <property type="entry name" value="CLEAVAGE AND POLYADENYLATION SPECIFICITY FACTOR"/>
    <property type="match status" value="1"/>
</dbReference>
<name>A0A2R6AZC8_9ARCH</name>
<dbReference type="SUPFAM" id="SSF56281">
    <property type="entry name" value="Metallo-hydrolase/oxidoreductase"/>
    <property type="match status" value="1"/>
</dbReference>
<comment type="caution">
    <text evidence="4">The sequence shown here is derived from an EMBL/GenBank/DDBJ whole genome shotgun (WGS) entry which is preliminary data.</text>
</comment>
<evidence type="ECO:0000313" key="4">
    <source>
        <dbReference type="EMBL" id="PSN91742.1"/>
    </source>
</evidence>
<comment type="cofactor">
    <cofactor evidence="1">
        <name>Zn(2+)</name>
        <dbReference type="ChEBI" id="CHEBI:29105"/>
    </cofactor>
</comment>
<dbReference type="GO" id="GO:0004521">
    <property type="term" value="F:RNA endonuclease activity"/>
    <property type="evidence" value="ECO:0007669"/>
    <property type="project" value="TreeGrafter"/>
</dbReference>
<evidence type="ECO:0000259" key="3">
    <source>
        <dbReference type="SMART" id="SM00849"/>
    </source>
</evidence>
<keyword evidence="2" id="KW-0540">Nuclease</keyword>
<dbReference type="EMBL" id="NEXE01000018">
    <property type="protein sequence ID" value="PSN91742.1"/>
    <property type="molecule type" value="Genomic_DNA"/>
</dbReference>
<dbReference type="Proteomes" id="UP000240322">
    <property type="component" value="Unassembled WGS sequence"/>
</dbReference>
<dbReference type="Gene3D" id="3.60.15.10">
    <property type="entry name" value="Ribonuclease Z/Hydroxyacylglutathione hydrolase-like"/>
    <property type="match status" value="1"/>
</dbReference>
<dbReference type="InterPro" id="IPR050698">
    <property type="entry name" value="MBL"/>
</dbReference>
<dbReference type="InterPro" id="IPR001279">
    <property type="entry name" value="Metallo-B-lactamas"/>
</dbReference>
<accession>A0A2R6AZC8</accession>
<keyword evidence="2" id="KW-0378">Hydrolase</keyword>
<dbReference type="PANTHER" id="PTHR11203">
    <property type="entry name" value="CLEAVAGE AND POLYADENYLATION SPECIFICITY FACTOR FAMILY MEMBER"/>
    <property type="match status" value="1"/>
</dbReference>
<proteinExistence type="predicted"/>